<gene>
    <name evidence="7" type="ORF">LSAA_14173</name>
</gene>
<evidence type="ECO:0000256" key="1">
    <source>
        <dbReference type="ARBA" id="ARBA00004141"/>
    </source>
</evidence>
<feature type="transmembrane region" description="Helical" evidence="6">
    <location>
        <begin position="426"/>
        <end position="445"/>
    </location>
</feature>
<proteinExistence type="predicted"/>
<reference evidence="7" key="1">
    <citation type="submission" date="2021-02" db="EMBL/GenBank/DDBJ databases">
        <authorList>
            <person name="Bekaert M."/>
        </authorList>
    </citation>
    <scope>NUCLEOTIDE SEQUENCE</scope>
    <source>
        <strain evidence="7">IoA-00</strain>
    </source>
</reference>
<comment type="subcellular location">
    <subcellularLocation>
        <location evidence="1">Membrane</location>
        <topology evidence="1">Multi-pass membrane protein</topology>
    </subcellularLocation>
</comment>
<feature type="transmembrane region" description="Helical" evidence="6">
    <location>
        <begin position="278"/>
        <end position="301"/>
    </location>
</feature>
<dbReference type="PANTHER" id="PTHR24064">
    <property type="entry name" value="SOLUTE CARRIER FAMILY 22 MEMBER"/>
    <property type="match status" value="1"/>
</dbReference>
<evidence type="ECO:0000256" key="4">
    <source>
        <dbReference type="ARBA" id="ARBA00023136"/>
    </source>
</evidence>
<evidence type="ECO:0000313" key="7">
    <source>
        <dbReference type="EMBL" id="CAF3029640.1"/>
    </source>
</evidence>
<dbReference type="GO" id="GO:0016020">
    <property type="term" value="C:membrane"/>
    <property type="evidence" value="ECO:0007669"/>
    <property type="project" value="UniProtKB-SubCell"/>
</dbReference>
<feature type="transmembrane region" description="Helical" evidence="6">
    <location>
        <begin position="393"/>
        <end position="414"/>
    </location>
</feature>
<protein>
    <submittedName>
        <fullName evidence="7">SLC22A4_5</fullName>
    </submittedName>
</protein>
<feature type="transmembrane region" description="Helical" evidence="6">
    <location>
        <begin position="457"/>
        <end position="475"/>
    </location>
</feature>
<dbReference type="GO" id="GO:0022857">
    <property type="term" value="F:transmembrane transporter activity"/>
    <property type="evidence" value="ECO:0007669"/>
    <property type="project" value="InterPro"/>
</dbReference>
<dbReference type="AlphaFoldDB" id="A0A7R8D7S7"/>
<dbReference type="Proteomes" id="UP000675881">
    <property type="component" value="Chromosome 8"/>
</dbReference>
<dbReference type="Pfam" id="PF00083">
    <property type="entry name" value="Sugar_tr"/>
    <property type="match status" value="1"/>
</dbReference>
<feature type="transmembrane region" description="Helical" evidence="6">
    <location>
        <begin position="217"/>
        <end position="239"/>
    </location>
</feature>
<evidence type="ECO:0000256" key="2">
    <source>
        <dbReference type="ARBA" id="ARBA00022692"/>
    </source>
</evidence>
<dbReference type="EMBL" id="HG994587">
    <property type="protein sequence ID" value="CAF3029640.1"/>
    <property type="molecule type" value="Genomic_DNA"/>
</dbReference>
<name>A0A7R8D7S7_LEPSM</name>
<feature type="transmembrane region" description="Helical" evidence="6">
    <location>
        <begin position="532"/>
        <end position="557"/>
    </location>
</feature>
<dbReference type="InterPro" id="IPR036259">
    <property type="entry name" value="MFS_trans_sf"/>
</dbReference>
<keyword evidence="4 6" id="KW-0472">Membrane</keyword>
<evidence type="ECO:0000256" key="5">
    <source>
        <dbReference type="SAM" id="MobiDB-lite"/>
    </source>
</evidence>
<feature type="compositionally biased region" description="Polar residues" evidence="5">
    <location>
        <begin position="74"/>
        <end position="83"/>
    </location>
</feature>
<feature type="transmembrane region" description="Helical" evidence="6">
    <location>
        <begin position="307"/>
        <end position="325"/>
    </location>
</feature>
<evidence type="ECO:0000313" key="8">
    <source>
        <dbReference type="Proteomes" id="UP000675881"/>
    </source>
</evidence>
<keyword evidence="2 6" id="KW-0812">Transmembrane</keyword>
<dbReference type="OrthoDB" id="5141738at2759"/>
<accession>A0A7R8D7S7</accession>
<organism evidence="7 8">
    <name type="scientific">Lepeophtheirus salmonis</name>
    <name type="common">Salmon louse</name>
    <name type="synonym">Caligus salmonis</name>
    <dbReference type="NCBI Taxonomy" id="72036"/>
    <lineage>
        <taxon>Eukaryota</taxon>
        <taxon>Metazoa</taxon>
        <taxon>Ecdysozoa</taxon>
        <taxon>Arthropoda</taxon>
        <taxon>Crustacea</taxon>
        <taxon>Multicrustacea</taxon>
        <taxon>Hexanauplia</taxon>
        <taxon>Copepoda</taxon>
        <taxon>Siphonostomatoida</taxon>
        <taxon>Caligidae</taxon>
        <taxon>Lepeophtheirus</taxon>
    </lineage>
</organism>
<feature type="transmembrane region" description="Helical" evidence="6">
    <location>
        <begin position="116"/>
        <end position="138"/>
    </location>
</feature>
<keyword evidence="8" id="KW-1185">Reference proteome</keyword>
<feature type="transmembrane region" description="Helical" evidence="6">
    <location>
        <begin position="245"/>
        <end position="266"/>
    </location>
</feature>
<sequence>MFSIKALEFSKAKFKAMMSHEAPLFLLEIPSKTISFAMLALACSNPTCVPQRRVHQGMDNVIPWTIKGINRSKTPYKMSSSSPFLAPEEEDSSTPRIKNFDDLLIRYGQFGPYQKLIYLLFSFPYVMTSMQLMGWVFVGAELPHRCLLPNETQGTAMFHSQNLPEEELFQCVYKFNNESCEEYVYDTSVVRDSVVKNWNLVCKDSERRARISAAPMIGKLTFLVATNILFISGCFASVAPGFQTFLIARVIIGFAIPGVEATCFVMGMELVGPTKRTLAGILCWFFESIGLMCTVCLAYLLDYNWRLLQAIYSLPLILFVSYYWITPKSPRWLMSNKRYDEANDIICKMMKSNGYENSKPNVTNILKNIAQNEKKDTPVMQYTYFDLFRYPSLCIKTLILNWLWIVTSSLYYVLLLDQKELSTDPYIGFFITVALQIPGYIYVIYSLEHPFFGRRKSLIGMLFLTGICLVIHPFLHFEGSKWIRVSVSMMGRFAANCSYTILNLYSTEQYPTVVRGIGFSFSLTVSRLGGILAPYILLIGIYSPLVFGFGALIAGILTCTLPETLGRHLPETIEESEAIKPHCPCCYYNIYGVDEDKEEGEQDEICSLNMTAPINKY</sequence>
<dbReference type="InterPro" id="IPR005828">
    <property type="entry name" value="MFS_sugar_transport-like"/>
</dbReference>
<dbReference type="Gene3D" id="1.20.1250.20">
    <property type="entry name" value="MFS general substrate transporter like domains"/>
    <property type="match status" value="1"/>
</dbReference>
<feature type="region of interest" description="Disordered" evidence="5">
    <location>
        <begin position="74"/>
        <end position="94"/>
    </location>
</feature>
<dbReference type="SUPFAM" id="SSF103473">
    <property type="entry name" value="MFS general substrate transporter"/>
    <property type="match status" value="1"/>
</dbReference>
<keyword evidence="3 6" id="KW-1133">Transmembrane helix</keyword>
<evidence type="ECO:0000256" key="6">
    <source>
        <dbReference type="SAM" id="Phobius"/>
    </source>
</evidence>
<evidence type="ECO:0000256" key="3">
    <source>
        <dbReference type="ARBA" id="ARBA00022989"/>
    </source>
</evidence>